<evidence type="ECO:0000256" key="3">
    <source>
        <dbReference type="ARBA" id="ARBA00023157"/>
    </source>
</evidence>
<dbReference type="Gene3D" id="3.40.30.10">
    <property type="entry name" value="Glutaredoxin"/>
    <property type="match status" value="1"/>
</dbReference>
<feature type="domain" description="Thioredoxin" evidence="5">
    <location>
        <begin position="199"/>
        <end position="343"/>
    </location>
</feature>
<name>I3YRL4_AEQSU</name>
<dbReference type="KEGG" id="asl:Aeqsu_0102"/>
<evidence type="ECO:0000256" key="2">
    <source>
        <dbReference type="ARBA" id="ARBA00022748"/>
    </source>
</evidence>
<dbReference type="EMBL" id="CP003280">
    <property type="protein sequence ID" value="AFL79632.1"/>
    <property type="molecule type" value="Genomic_DNA"/>
</dbReference>
<dbReference type="InterPro" id="IPR050553">
    <property type="entry name" value="Thioredoxin_ResA/DsbE_sf"/>
</dbReference>
<keyword evidence="6" id="KW-0413">Isomerase</keyword>
<dbReference type="InterPro" id="IPR036249">
    <property type="entry name" value="Thioredoxin-like_sf"/>
</dbReference>
<gene>
    <name evidence="6" type="ordered locus">Aeqsu_0102</name>
</gene>
<accession>I3YRL4</accession>
<dbReference type="GO" id="GO:0016853">
    <property type="term" value="F:isomerase activity"/>
    <property type="evidence" value="ECO:0007669"/>
    <property type="project" value="UniProtKB-KW"/>
</dbReference>
<dbReference type="InterPro" id="IPR013740">
    <property type="entry name" value="Redoxin"/>
</dbReference>
<evidence type="ECO:0000313" key="7">
    <source>
        <dbReference type="Proteomes" id="UP000006049"/>
    </source>
</evidence>
<reference evidence="6 7" key="1">
    <citation type="submission" date="2012-06" db="EMBL/GenBank/DDBJ databases">
        <title>The complete genome of Aequorivita sublithincola DSM 14238.</title>
        <authorList>
            <consortium name="US DOE Joint Genome Institute (JGI-PGF)"/>
            <person name="Lucas S."/>
            <person name="Copeland A."/>
            <person name="Lapidus A."/>
            <person name="Goodwin L."/>
            <person name="Pitluck S."/>
            <person name="Peters L."/>
            <person name="Munk A.C.C."/>
            <person name="Kyrpides N."/>
            <person name="Mavromatis K."/>
            <person name="Pagani I."/>
            <person name="Ivanova N."/>
            <person name="Ovchinnikova G."/>
            <person name="Zeytun A."/>
            <person name="Detter J.C."/>
            <person name="Han C."/>
            <person name="Land M."/>
            <person name="Hauser L."/>
            <person name="Markowitz V."/>
            <person name="Cheng J.-F."/>
            <person name="Hugenholtz P."/>
            <person name="Woyke T."/>
            <person name="Wu D."/>
            <person name="Tindall B."/>
            <person name="Faehnrich R."/>
            <person name="Brambilla E."/>
            <person name="Klenk H.-P."/>
            <person name="Eisen J.A."/>
        </authorList>
    </citation>
    <scope>NUCLEOTIDE SEQUENCE [LARGE SCALE GENOMIC DNA]</scope>
    <source>
        <strain evidence="7">DSM 14238 / LMG 21431 / ACAM 643 / 9-3</strain>
    </source>
</reference>
<dbReference type="eggNOG" id="COG0526">
    <property type="taxonomic scope" value="Bacteria"/>
</dbReference>
<protein>
    <submittedName>
        <fullName evidence="6">Thiol-disulfide isomerase-like thioredoxin</fullName>
    </submittedName>
</protein>
<dbReference type="CDD" id="cd02966">
    <property type="entry name" value="TlpA_like_family"/>
    <property type="match status" value="1"/>
</dbReference>
<dbReference type="STRING" id="746697.Aeqsu_0102"/>
<dbReference type="PANTHER" id="PTHR42852">
    <property type="entry name" value="THIOL:DISULFIDE INTERCHANGE PROTEIN DSBE"/>
    <property type="match status" value="1"/>
</dbReference>
<dbReference type="PROSITE" id="PS51257">
    <property type="entry name" value="PROKAR_LIPOPROTEIN"/>
    <property type="match status" value="1"/>
</dbReference>
<dbReference type="GO" id="GO:0030313">
    <property type="term" value="C:cell envelope"/>
    <property type="evidence" value="ECO:0007669"/>
    <property type="project" value="UniProtKB-SubCell"/>
</dbReference>
<dbReference type="PANTHER" id="PTHR42852:SF6">
    <property type="entry name" value="THIOL:DISULFIDE INTERCHANGE PROTEIN DSBE"/>
    <property type="match status" value="1"/>
</dbReference>
<comment type="subcellular location">
    <subcellularLocation>
        <location evidence="1">Cell envelope</location>
    </subcellularLocation>
</comment>
<keyword evidence="4" id="KW-0676">Redox-active center</keyword>
<dbReference type="RefSeq" id="WP_014780890.1">
    <property type="nucleotide sequence ID" value="NC_018013.1"/>
</dbReference>
<keyword evidence="3" id="KW-1015">Disulfide bond</keyword>
<sequence length="343" mass="39170">MKNLFLIAIICLFAACKQEQPPKDYAVIHGKISNPIENEVLRLFDPKTSENVVIKVDENGAFRDTLKLKEPAYFSAVYNDVFNVYLANDMDVELNFDAGKILKTISYTGNGSEENNFLRYKGKKSGELMGEDYKEYLALETSAFDAKTSAYSKDLTDNLENKKSELSPAFIASEKENIAKFETDIQAQHLQQLEINAALSPGMKSPEFTDYVNYKGGTTSIADLKGKYVYIDVWATWCVPCIYEMPYLIEIEKEYEGKNIQFVGISIDRKKDEDKWRKMIVDKELMSMQLLADNEIDSKFIQDYYIQGIPRFILLDPEGIIVSYDAPRPSDPQLIELFNSLNI</sequence>
<keyword evidence="2" id="KW-0201">Cytochrome c-type biogenesis</keyword>
<dbReference type="GO" id="GO:0016491">
    <property type="term" value="F:oxidoreductase activity"/>
    <property type="evidence" value="ECO:0007669"/>
    <property type="project" value="InterPro"/>
</dbReference>
<evidence type="ECO:0000259" key="5">
    <source>
        <dbReference type="PROSITE" id="PS51352"/>
    </source>
</evidence>
<dbReference type="InterPro" id="IPR013766">
    <property type="entry name" value="Thioredoxin_domain"/>
</dbReference>
<evidence type="ECO:0000256" key="1">
    <source>
        <dbReference type="ARBA" id="ARBA00004196"/>
    </source>
</evidence>
<dbReference type="OrthoDB" id="743079at2"/>
<dbReference type="Pfam" id="PF08534">
    <property type="entry name" value="Redoxin"/>
    <property type="match status" value="1"/>
</dbReference>
<proteinExistence type="predicted"/>
<dbReference type="SUPFAM" id="SSF52833">
    <property type="entry name" value="Thioredoxin-like"/>
    <property type="match status" value="1"/>
</dbReference>
<dbReference type="PROSITE" id="PS51352">
    <property type="entry name" value="THIOREDOXIN_2"/>
    <property type="match status" value="1"/>
</dbReference>
<evidence type="ECO:0000256" key="4">
    <source>
        <dbReference type="ARBA" id="ARBA00023284"/>
    </source>
</evidence>
<dbReference type="GO" id="GO:0017004">
    <property type="term" value="P:cytochrome complex assembly"/>
    <property type="evidence" value="ECO:0007669"/>
    <property type="project" value="UniProtKB-KW"/>
</dbReference>
<dbReference type="Proteomes" id="UP000006049">
    <property type="component" value="Chromosome"/>
</dbReference>
<dbReference type="HOGENOM" id="CLU_042529_1_1_10"/>
<dbReference type="AlphaFoldDB" id="I3YRL4"/>
<keyword evidence="7" id="KW-1185">Reference proteome</keyword>
<evidence type="ECO:0000313" key="6">
    <source>
        <dbReference type="EMBL" id="AFL79632.1"/>
    </source>
</evidence>
<organism evidence="6 7">
    <name type="scientific">Aequorivita sublithincola (strain DSM 14238 / LMG 21431 / ACAM 643 / 9-3)</name>
    <dbReference type="NCBI Taxonomy" id="746697"/>
    <lineage>
        <taxon>Bacteria</taxon>
        <taxon>Pseudomonadati</taxon>
        <taxon>Bacteroidota</taxon>
        <taxon>Flavobacteriia</taxon>
        <taxon>Flavobacteriales</taxon>
        <taxon>Flavobacteriaceae</taxon>
        <taxon>Aequorivita</taxon>
    </lineage>
</organism>